<dbReference type="Proteomes" id="UP001187315">
    <property type="component" value="Unassembled WGS sequence"/>
</dbReference>
<feature type="domain" description="Coiled coil protein 74 C-terminal" evidence="2">
    <location>
        <begin position="92"/>
        <end position="196"/>
    </location>
</feature>
<comment type="caution">
    <text evidence="3">The sequence shown here is derived from an EMBL/GenBank/DDBJ whole genome shotgun (WGS) entry which is preliminary data.</text>
</comment>
<reference evidence="3" key="1">
    <citation type="submission" date="2023-08" db="EMBL/GenBank/DDBJ databases">
        <title>Pelteobagrus vachellii genome.</title>
        <authorList>
            <person name="Liu H."/>
        </authorList>
    </citation>
    <scope>NUCLEOTIDE SEQUENCE</scope>
    <source>
        <strain evidence="3">PRFRI_2022a</strain>
        <tissue evidence="3">Muscle</tissue>
    </source>
</reference>
<evidence type="ECO:0000259" key="2">
    <source>
        <dbReference type="Pfam" id="PF14917"/>
    </source>
</evidence>
<accession>A0AA88LZE9</accession>
<gene>
    <name evidence="3" type="ORF">Q7C36_018287</name>
</gene>
<dbReference type="InterPro" id="IPR040370">
    <property type="entry name" value="CCDC74A/CCDC74B/CCDC92"/>
</dbReference>
<dbReference type="AlphaFoldDB" id="A0AA88LZE9"/>
<dbReference type="PANTHER" id="PTHR14882">
    <property type="entry name" value="COILED-COIL DOMAIN-CONTAINING 74A"/>
    <property type="match status" value="1"/>
</dbReference>
<evidence type="ECO:0000313" key="4">
    <source>
        <dbReference type="Proteomes" id="UP001187315"/>
    </source>
</evidence>
<evidence type="ECO:0000256" key="1">
    <source>
        <dbReference type="SAM" id="MobiDB-lite"/>
    </source>
</evidence>
<dbReference type="InterPro" id="IPR029422">
    <property type="entry name" value="CCDC74_C"/>
</dbReference>
<dbReference type="Pfam" id="PF14917">
    <property type="entry name" value="CCDC74_C"/>
    <property type="match status" value="1"/>
</dbReference>
<proteinExistence type="predicted"/>
<feature type="region of interest" description="Disordered" evidence="1">
    <location>
        <begin position="53"/>
        <end position="73"/>
    </location>
</feature>
<dbReference type="PANTHER" id="PTHR14882:SF5">
    <property type="entry name" value="COILED-COIL DOMAIN CONTAINING 74A"/>
    <property type="match status" value="1"/>
</dbReference>
<protein>
    <recommendedName>
        <fullName evidence="2">Coiled coil protein 74 C-terminal domain-containing protein</fullName>
    </recommendedName>
</protein>
<evidence type="ECO:0000313" key="3">
    <source>
        <dbReference type="EMBL" id="KAK2827361.1"/>
    </source>
</evidence>
<organism evidence="3 4">
    <name type="scientific">Tachysurus vachellii</name>
    <name type="common">Darkbarbel catfish</name>
    <name type="synonym">Pelteobagrus vachellii</name>
    <dbReference type="NCBI Taxonomy" id="175792"/>
    <lineage>
        <taxon>Eukaryota</taxon>
        <taxon>Metazoa</taxon>
        <taxon>Chordata</taxon>
        <taxon>Craniata</taxon>
        <taxon>Vertebrata</taxon>
        <taxon>Euteleostomi</taxon>
        <taxon>Actinopterygii</taxon>
        <taxon>Neopterygii</taxon>
        <taxon>Teleostei</taxon>
        <taxon>Ostariophysi</taxon>
        <taxon>Siluriformes</taxon>
        <taxon>Bagridae</taxon>
        <taxon>Tachysurus</taxon>
    </lineage>
</organism>
<sequence>MQPTKLRRKGSICKAKKHWTELKTFESEREFYLEQTLDDTRLLQDTHLCPQMGVSDDTSDISEGGTKSVPESTGGLITSLQPLRIHGSLSEPPRTPTLRECEVIIRQLYNANSLQSQELVRIKEVLRDIVFNRKITPENYIMAKAYLADEKRTEEPEMFPKLPFQSLPKGLAVCQANMAERVILPSLKQSLSRRTRAVQRSCLWRKIP</sequence>
<dbReference type="EMBL" id="JAVHJS010000019">
    <property type="protein sequence ID" value="KAK2827361.1"/>
    <property type="molecule type" value="Genomic_DNA"/>
</dbReference>
<keyword evidence="4" id="KW-1185">Reference proteome</keyword>
<name>A0AA88LZE9_TACVA</name>